<dbReference type="PANTHER" id="PTHR22916:SF3">
    <property type="entry name" value="UDP-GLCNAC:BETAGAL BETA-1,3-N-ACETYLGLUCOSAMINYLTRANSFERASE-LIKE PROTEIN 1"/>
    <property type="match status" value="1"/>
</dbReference>
<dbReference type="CDD" id="cd00761">
    <property type="entry name" value="Glyco_tranf_GTA_type"/>
    <property type="match status" value="1"/>
</dbReference>
<dbReference type="Proteomes" id="UP000582090">
    <property type="component" value="Unassembled WGS sequence"/>
</dbReference>
<evidence type="ECO:0000313" key="3">
    <source>
        <dbReference type="Proteomes" id="UP000582090"/>
    </source>
</evidence>
<evidence type="ECO:0000313" key="2">
    <source>
        <dbReference type="EMBL" id="MBB3962790.1"/>
    </source>
</evidence>
<dbReference type="PANTHER" id="PTHR22916">
    <property type="entry name" value="GLYCOSYLTRANSFERASE"/>
    <property type="match status" value="1"/>
</dbReference>
<comment type="caution">
    <text evidence="2">The sequence shown here is derived from an EMBL/GenBank/DDBJ whole genome shotgun (WGS) entry which is preliminary data.</text>
</comment>
<proteinExistence type="predicted"/>
<feature type="domain" description="Glycosyltransferase 2-like" evidence="1">
    <location>
        <begin position="31"/>
        <end position="140"/>
    </location>
</feature>
<keyword evidence="2" id="KW-0808">Transferase</keyword>
<dbReference type="EMBL" id="JACIDW010000001">
    <property type="protein sequence ID" value="MBB3962790.1"/>
    <property type="molecule type" value="Genomic_DNA"/>
</dbReference>
<dbReference type="RefSeq" id="WP_183898503.1">
    <property type="nucleotide sequence ID" value="NZ_JACIDW010000001.1"/>
</dbReference>
<keyword evidence="3" id="KW-1185">Reference proteome</keyword>
<reference evidence="2 3" key="1">
    <citation type="submission" date="2020-08" db="EMBL/GenBank/DDBJ databases">
        <title>Genomic Encyclopedia of Type Strains, Phase IV (KMG-IV): sequencing the most valuable type-strain genomes for metagenomic binning, comparative biology and taxonomic classification.</title>
        <authorList>
            <person name="Goeker M."/>
        </authorList>
    </citation>
    <scope>NUCLEOTIDE SEQUENCE [LARGE SCALE GENOMIC DNA]</scope>
    <source>
        <strain evidence="2 3">DSM 26575</strain>
    </source>
</reference>
<dbReference type="InterPro" id="IPR001173">
    <property type="entry name" value="Glyco_trans_2-like"/>
</dbReference>
<protein>
    <submittedName>
        <fullName evidence="2">Glycosyltransferase involved in cell wall biosynthesis</fullName>
    </submittedName>
</protein>
<evidence type="ECO:0000259" key="1">
    <source>
        <dbReference type="Pfam" id="PF00535"/>
    </source>
</evidence>
<accession>A0A7W6CKM9</accession>
<organism evidence="2 3">
    <name type="scientific">Rhizobium metallidurans</name>
    <dbReference type="NCBI Taxonomy" id="1265931"/>
    <lineage>
        <taxon>Bacteria</taxon>
        <taxon>Pseudomonadati</taxon>
        <taxon>Pseudomonadota</taxon>
        <taxon>Alphaproteobacteria</taxon>
        <taxon>Hyphomicrobiales</taxon>
        <taxon>Rhizobiaceae</taxon>
        <taxon>Rhizobium/Agrobacterium group</taxon>
        <taxon>Rhizobium</taxon>
    </lineage>
</organism>
<dbReference type="SUPFAM" id="SSF53448">
    <property type="entry name" value="Nucleotide-diphospho-sugar transferases"/>
    <property type="match status" value="1"/>
</dbReference>
<dbReference type="Pfam" id="PF00535">
    <property type="entry name" value="Glycos_transf_2"/>
    <property type="match status" value="1"/>
</dbReference>
<dbReference type="InterPro" id="IPR029044">
    <property type="entry name" value="Nucleotide-diphossugar_trans"/>
</dbReference>
<dbReference type="AlphaFoldDB" id="A0A7W6CKM9"/>
<gene>
    <name evidence="2" type="ORF">GGQ67_000408</name>
</gene>
<dbReference type="Gene3D" id="3.90.550.10">
    <property type="entry name" value="Spore Coat Polysaccharide Biosynthesis Protein SpsA, Chain A"/>
    <property type="match status" value="1"/>
</dbReference>
<sequence>MFVDNDQCRNVDFEPKQHESFGSIAVDRTVSVIIPTFNRGQLVMAAVESVLSQGISGVEVIVVDDGSTDGTRELFQEHRPGVRYVYQQNGGVSAARNRGVVESSAKLIAFLDSDDLWAPGKLRAQLDRVTSDGVLSFQGVGWFVDADGDTSLLKQVSQVIWPRIDADGFVVDAVLDVAEGRYFHLGTMLCTRAAFLEVGFFDPALSMGEDEDWFSRASLTKRFHYDSSPLLQRRFHSDQTPNDSEKSLRSLKTVFERIVDRTAEGHKRASRVAVKRLAAKCSHLANYLNAGHRYDEASREMVKAYSLTPFNMLRLMKLLFFAGKSYLPRRQDP</sequence>
<dbReference type="GO" id="GO:0016758">
    <property type="term" value="F:hexosyltransferase activity"/>
    <property type="evidence" value="ECO:0007669"/>
    <property type="project" value="UniProtKB-ARBA"/>
</dbReference>
<name>A0A7W6CKM9_9HYPH</name>